<dbReference type="CDD" id="cd06267">
    <property type="entry name" value="PBP1_LacI_sugar_binding-like"/>
    <property type="match status" value="1"/>
</dbReference>
<evidence type="ECO:0000313" key="5">
    <source>
        <dbReference type="EMBL" id="VVJ18962.1"/>
    </source>
</evidence>
<dbReference type="InterPro" id="IPR010982">
    <property type="entry name" value="Lambda_DNA-bd_dom_sf"/>
</dbReference>
<dbReference type="CDD" id="cd01392">
    <property type="entry name" value="HTH_LacI"/>
    <property type="match status" value="1"/>
</dbReference>
<feature type="domain" description="HTH lacI-type" evidence="4">
    <location>
        <begin position="34"/>
        <end position="88"/>
    </location>
</feature>
<dbReference type="PRINTS" id="PR00036">
    <property type="entry name" value="HTHLACI"/>
</dbReference>
<dbReference type="EMBL" id="CABVGP010000001">
    <property type="protein sequence ID" value="VVJ18962.1"/>
    <property type="molecule type" value="Genomic_DNA"/>
</dbReference>
<dbReference type="SMART" id="SM00354">
    <property type="entry name" value="HTH_LACI"/>
    <property type="match status" value="1"/>
</dbReference>
<dbReference type="SUPFAM" id="SSF47413">
    <property type="entry name" value="lambda repressor-like DNA-binding domains"/>
    <property type="match status" value="1"/>
</dbReference>
<dbReference type="InterPro" id="IPR000843">
    <property type="entry name" value="HTH_LacI"/>
</dbReference>
<gene>
    <name evidence="5" type="ORF">AA23TX_03983</name>
</gene>
<keyword evidence="3" id="KW-0804">Transcription</keyword>
<dbReference type="PROSITE" id="PS50932">
    <property type="entry name" value="HTH_LACI_2"/>
    <property type="match status" value="1"/>
</dbReference>
<dbReference type="PANTHER" id="PTHR30146">
    <property type="entry name" value="LACI-RELATED TRANSCRIPTIONAL REPRESSOR"/>
    <property type="match status" value="1"/>
</dbReference>
<dbReference type="Proteomes" id="UP000399805">
    <property type="component" value="Unassembled WGS sequence"/>
</dbReference>
<evidence type="ECO:0000256" key="1">
    <source>
        <dbReference type="ARBA" id="ARBA00023015"/>
    </source>
</evidence>
<evidence type="ECO:0000313" key="6">
    <source>
        <dbReference type="Proteomes" id="UP000399805"/>
    </source>
</evidence>
<keyword evidence="6" id="KW-1185">Reference proteome</keyword>
<dbReference type="GO" id="GO:0003700">
    <property type="term" value="F:DNA-binding transcription factor activity"/>
    <property type="evidence" value="ECO:0007669"/>
    <property type="project" value="TreeGrafter"/>
</dbReference>
<keyword evidence="2" id="KW-0238">DNA-binding</keyword>
<keyword evidence="1" id="KW-0805">Transcription regulation</keyword>
<accession>A0A6I8LPM5</accession>
<dbReference type="InterPro" id="IPR028082">
    <property type="entry name" value="Peripla_BP_I"/>
</dbReference>
<dbReference type="GO" id="GO:0000976">
    <property type="term" value="F:transcription cis-regulatory region binding"/>
    <property type="evidence" value="ECO:0007669"/>
    <property type="project" value="TreeGrafter"/>
</dbReference>
<dbReference type="SUPFAM" id="SSF53822">
    <property type="entry name" value="Periplasmic binding protein-like I"/>
    <property type="match status" value="1"/>
</dbReference>
<dbReference type="Gene3D" id="1.10.260.40">
    <property type="entry name" value="lambda repressor-like DNA-binding domains"/>
    <property type="match status" value="1"/>
</dbReference>
<evidence type="ECO:0000256" key="2">
    <source>
        <dbReference type="ARBA" id="ARBA00023125"/>
    </source>
</evidence>
<dbReference type="AlphaFoldDB" id="A0A6I8LPM5"/>
<dbReference type="Gene3D" id="3.40.50.2300">
    <property type="match status" value="2"/>
</dbReference>
<evidence type="ECO:0000259" key="4">
    <source>
        <dbReference type="PROSITE" id="PS50932"/>
    </source>
</evidence>
<dbReference type="Pfam" id="PF13377">
    <property type="entry name" value="Peripla_BP_3"/>
    <property type="match status" value="1"/>
</dbReference>
<proteinExistence type="predicted"/>
<dbReference type="InterPro" id="IPR046335">
    <property type="entry name" value="LacI/GalR-like_sensor"/>
</dbReference>
<organism evidence="5 6">
    <name type="scientific">Amycolatopsis camponoti</name>
    <dbReference type="NCBI Taxonomy" id="2606593"/>
    <lineage>
        <taxon>Bacteria</taxon>
        <taxon>Bacillati</taxon>
        <taxon>Actinomycetota</taxon>
        <taxon>Actinomycetes</taxon>
        <taxon>Pseudonocardiales</taxon>
        <taxon>Pseudonocardiaceae</taxon>
        <taxon>Amycolatopsis</taxon>
    </lineage>
</organism>
<sequence length="371" mass="39878">MTFVIGMSWAKSWESALTACYKEGVTTHPPPAPPTLEDVARVAGVSRATVSRVVNSVRNVDPKLRETVERAIATTGYVPNRAARSLVTRRTGGIALVVSEPERHVEAFTGGVFGDPFFGRVVEGVVAHLRPQGLHPLLMLVDSDEEREKLVPKLRQEQVSGVLLISLHPAEDPLPRMLTDAGVPTALFARPGRPAPVSYVDVAHQDGARLAADRLVERGCHRVATIAGPAGTPAGQDRLAGFRDAMARHGHAYVAVAEGDFTEHGGERAMERLLAEDPALDGLFVANDLMAYGALTVLREAGRRVPDDVAVIGFDDSRVALSCRPRLTTVRQPVEEMGAAMARMVLDRMADPAGRAESVIFDAELVVRDSA</sequence>
<protein>
    <submittedName>
        <fullName evidence="5">Transcriptional regulator</fullName>
    </submittedName>
</protein>
<dbReference type="PROSITE" id="PS00356">
    <property type="entry name" value="HTH_LACI_1"/>
    <property type="match status" value="1"/>
</dbReference>
<name>A0A6I8LPM5_9PSEU</name>
<reference evidence="5 6" key="1">
    <citation type="submission" date="2019-09" db="EMBL/GenBank/DDBJ databases">
        <authorList>
            <person name="Leyn A S."/>
        </authorList>
    </citation>
    <scope>NUCLEOTIDE SEQUENCE [LARGE SCALE GENOMIC DNA]</scope>
    <source>
        <strain evidence="5">AA231_1</strain>
    </source>
</reference>
<evidence type="ECO:0000256" key="3">
    <source>
        <dbReference type="ARBA" id="ARBA00023163"/>
    </source>
</evidence>
<dbReference type="Pfam" id="PF00356">
    <property type="entry name" value="LacI"/>
    <property type="match status" value="1"/>
</dbReference>
<dbReference type="PANTHER" id="PTHR30146:SF109">
    <property type="entry name" value="HTH-TYPE TRANSCRIPTIONAL REGULATOR GALS"/>
    <property type="match status" value="1"/>
</dbReference>